<feature type="region of interest" description="Disordered" evidence="15">
    <location>
        <begin position="1113"/>
        <end position="1142"/>
    </location>
</feature>
<feature type="region of interest" description="Disordered" evidence="15">
    <location>
        <begin position="508"/>
        <end position="533"/>
    </location>
</feature>
<evidence type="ECO:0000256" key="5">
    <source>
        <dbReference type="ARBA" id="ARBA00022737"/>
    </source>
</evidence>
<evidence type="ECO:0000259" key="17">
    <source>
        <dbReference type="PROSITE" id="PS50157"/>
    </source>
</evidence>
<feature type="compositionally biased region" description="Pro residues" evidence="15">
    <location>
        <begin position="1330"/>
        <end position="1341"/>
    </location>
</feature>
<dbReference type="GO" id="GO:0003677">
    <property type="term" value="F:DNA binding"/>
    <property type="evidence" value="ECO:0007669"/>
    <property type="project" value="UniProtKB-UniRule"/>
</dbReference>
<feature type="compositionally biased region" description="Basic and acidic residues" evidence="15">
    <location>
        <begin position="267"/>
        <end position="281"/>
    </location>
</feature>
<dbReference type="Pfam" id="PF13912">
    <property type="entry name" value="zf-C2H2_6"/>
    <property type="match status" value="2"/>
</dbReference>
<feature type="domain" description="Homeobox" evidence="16">
    <location>
        <begin position="1778"/>
        <end position="1849"/>
    </location>
</feature>
<feature type="region of interest" description="Disordered" evidence="15">
    <location>
        <begin position="1925"/>
        <end position="1947"/>
    </location>
</feature>
<comment type="similarity">
    <text evidence="1">Belongs to the teashirt C2H2-type zinc-finger protein family.</text>
</comment>
<keyword evidence="3" id="KW-0678">Repressor</keyword>
<feature type="compositionally biased region" description="Basic and acidic residues" evidence="15">
    <location>
        <begin position="688"/>
        <end position="702"/>
    </location>
</feature>
<feature type="compositionally biased region" description="Polar residues" evidence="15">
    <location>
        <begin position="381"/>
        <end position="395"/>
    </location>
</feature>
<feature type="region of interest" description="Disordered" evidence="15">
    <location>
        <begin position="661"/>
        <end position="723"/>
    </location>
</feature>
<dbReference type="GO" id="GO:0008270">
    <property type="term" value="F:zinc ion binding"/>
    <property type="evidence" value="ECO:0007669"/>
    <property type="project" value="UniProtKB-KW"/>
</dbReference>
<evidence type="ECO:0000256" key="9">
    <source>
        <dbReference type="ARBA" id="ARBA00023125"/>
    </source>
</evidence>
<feature type="compositionally biased region" description="Polar residues" evidence="15">
    <location>
        <begin position="1520"/>
        <end position="1529"/>
    </location>
</feature>
<feature type="compositionally biased region" description="Low complexity" evidence="15">
    <location>
        <begin position="108"/>
        <end position="126"/>
    </location>
</feature>
<evidence type="ECO:0000256" key="1">
    <source>
        <dbReference type="ARBA" id="ARBA00007158"/>
    </source>
</evidence>
<protein>
    <submittedName>
        <fullName evidence="18">Teashirt zinc finger homeobox 3b</fullName>
    </submittedName>
</protein>
<feature type="DNA-binding region" description="Homeobox" evidence="14">
    <location>
        <begin position="934"/>
        <end position="1004"/>
    </location>
</feature>
<dbReference type="InterPro" id="IPR001356">
    <property type="entry name" value="HD"/>
</dbReference>
<feature type="region of interest" description="Disordered" evidence="15">
    <location>
        <begin position="354"/>
        <end position="395"/>
    </location>
</feature>
<evidence type="ECO:0000256" key="13">
    <source>
        <dbReference type="PROSITE-ProRule" id="PRU00042"/>
    </source>
</evidence>
<reference evidence="18" key="1">
    <citation type="submission" date="2025-08" db="UniProtKB">
        <authorList>
            <consortium name="Ensembl"/>
        </authorList>
    </citation>
    <scope>IDENTIFICATION</scope>
</reference>
<feature type="compositionally biased region" description="Polar residues" evidence="15">
    <location>
        <begin position="1746"/>
        <end position="1758"/>
    </location>
</feature>
<dbReference type="SMART" id="SM00355">
    <property type="entry name" value="ZnF_C2H2"/>
    <property type="match status" value="9"/>
</dbReference>
<evidence type="ECO:0000256" key="10">
    <source>
        <dbReference type="ARBA" id="ARBA00023155"/>
    </source>
</evidence>
<feature type="region of interest" description="Disordered" evidence="15">
    <location>
        <begin position="1746"/>
        <end position="1786"/>
    </location>
</feature>
<feature type="compositionally biased region" description="Low complexity" evidence="15">
    <location>
        <begin position="1695"/>
        <end position="1708"/>
    </location>
</feature>
<proteinExistence type="inferred from homology"/>
<dbReference type="PROSITE" id="PS00028">
    <property type="entry name" value="ZINC_FINGER_C2H2_1"/>
    <property type="match status" value="7"/>
</dbReference>
<evidence type="ECO:0000256" key="8">
    <source>
        <dbReference type="ARBA" id="ARBA00023015"/>
    </source>
</evidence>
<keyword evidence="2" id="KW-0217">Developmental protein</keyword>
<feature type="region of interest" description="Disordered" evidence="15">
    <location>
        <begin position="831"/>
        <end position="862"/>
    </location>
</feature>
<dbReference type="CDD" id="cd00086">
    <property type="entry name" value="homeodomain"/>
    <property type="match status" value="2"/>
</dbReference>
<keyword evidence="7" id="KW-0862">Zinc</keyword>
<feature type="region of interest" description="Disordered" evidence="15">
    <location>
        <begin position="1326"/>
        <end position="1345"/>
    </location>
</feature>
<keyword evidence="11" id="KW-0804">Transcription</keyword>
<feature type="domain" description="Homeobox" evidence="16">
    <location>
        <begin position="932"/>
        <end position="1003"/>
    </location>
</feature>
<dbReference type="Pfam" id="PF26094">
    <property type="entry name" value="HTH_TSHZ3"/>
    <property type="match status" value="2"/>
</dbReference>
<feature type="compositionally biased region" description="Basic and acidic residues" evidence="15">
    <location>
        <begin position="1558"/>
        <end position="1578"/>
    </location>
</feature>
<accession>A0A672QZ84</accession>
<evidence type="ECO:0000256" key="14">
    <source>
        <dbReference type="PROSITE-ProRule" id="PRU00108"/>
    </source>
</evidence>
<comment type="subcellular location">
    <subcellularLocation>
        <location evidence="14">Nucleus</location>
    </subcellularLocation>
</comment>
<evidence type="ECO:0000256" key="2">
    <source>
        <dbReference type="ARBA" id="ARBA00022473"/>
    </source>
</evidence>
<evidence type="ECO:0000256" key="3">
    <source>
        <dbReference type="ARBA" id="ARBA00022491"/>
    </source>
</evidence>
<keyword evidence="4" id="KW-0479">Metal-binding</keyword>
<feature type="compositionally biased region" description="Basic and acidic residues" evidence="15">
    <location>
        <begin position="712"/>
        <end position="723"/>
    </location>
</feature>
<dbReference type="PANTHER" id="PTHR12487:SF5">
    <property type="entry name" value="TEASHIRT HOMOLOG 3"/>
    <property type="match status" value="1"/>
</dbReference>
<evidence type="ECO:0000256" key="6">
    <source>
        <dbReference type="ARBA" id="ARBA00022771"/>
    </source>
</evidence>
<feature type="domain" description="C2H2-type" evidence="17">
    <location>
        <begin position="1953"/>
        <end position="1981"/>
    </location>
</feature>
<feature type="region of interest" description="Disordered" evidence="15">
    <location>
        <begin position="57"/>
        <end position="133"/>
    </location>
</feature>
<feature type="compositionally biased region" description="Basic and acidic residues" evidence="15">
    <location>
        <begin position="70"/>
        <end position="89"/>
    </location>
</feature>
<dbReference type="Proteomes" id="UP000472262">
    <property type="component" value="Unassembled WGS sequence"/>
</dbReference>
<feature type="compositionally biased region" description="Low complexity" evidence="15">
    <location>
        <begin position="1925"/>
        <end position="1943"/>
    </location>
</feature>
<feature type="region of interest" description="Disordered" evidence="15">
    <location>
        <begin position="900"/>
        <end position="940"/>
    </location>
</feature>
<feature type="region of interest" description="Disordered" evidence="15">
    <location>
        <begin position="267"/>
        <end position="296"/>
    </location>
</feature>
<dbReference type="InterPro" id="IPR058631">
    <property type="entry name" value="TSHZ1-3_homeodomain"/>
</dbReference>
<feature type="region of interest" description="Disordered" evidence="15">
    <location>
        <begin position="1200"/>
        <end position="1241"/>
    </location>
</feature>
<evidence type="ECO:0000256" key="12">
    <source>
        <dbReference type="ARBA" id="ARBA00023242"/>
    </source>
</evidence>
<feature type="domain" description="C2H2-type" evidence="17">
    <location>
        <begin position="1150"/>
        <end position="1179"/>
    </location>
</feature>
<dbReference type="PANTHER" id="PTHR12487">
    <property type="entry name" value="TEASHIRT-RELATED"/>
    <property type="match status" value="1"/>
</dbReference>
<dbReference type="InterPro" id="IPR013087">
    <property type="entry name" value="Znf_C2H2_type"/>
</dbReference>
<feature type="region of interest" description="Disordered" evidence="15">
    <location>
        <begin position="1354"/>
        <end position="1379"/>
    </location>
</feature>
<reference evidence="18" key="2">
    <citation type="submission" date="2025-09" db="UniProtKB">
        <authorList>
            <consortium name="Ensembl"/>
        </authorList>
    </citation>
    <scope>IDENTIFICATION</scope>
</reference>
<feature type="compositionally biased region" description="Low complexity" evidence="15">
    <location>
        <begin position="171"/>
        <end position="184"/>
    </location>
</feature>
<sequence length="1993" mass="218746">MIECVHRKPVCPMESYVPEELKEAALLDEDVEGDDSPVEEEPAMKYVCQDNDLLLKDRQGFHDSPPADFSSHEMDSESHLSESSDRMSDFESASVKNEEDSSAKEPLTSLSSTSSVMMTTTAMPSSEEATTLGPDSLEQMKAIYTSFLTNSYWSSLNLNMSQQSAEKPPRSHSSSSSSSSSSSCGSGGYDWHQTAMAKTLQNVSQNQSRLLHPASEPNLFSTVQLYRQSTKLYGSIFTGASKFHCKDCSAAYDTLVELTVHMNETGHYRDDNHETDSEGAKRWSKPRKRSLREMEGKEDAQKVLKCMYCGHSFESLQDLSVHMIKTKHYQKVPLKEPVTPVAAKIISSARKRAPIELELPSSPDSNGGTPKPTLSDPNDLLQKTPNPYITPNNRYGHQNGASYAWQFESRKSQILKCMECGSSHDTLQELTAHMMVTGHFIKVTNSAIKKGKPIMESMSTTAPNTIPTNEDKVQSVPLAATAFSPPPPAPPPPSISPAITPMEIKKEEKEVECTKETNDSKDKKATESETDEKFEVSSKYSYLTEEDLEENPKGGFDILKSLENTVTSAINKAQNGTPSWGGYPSIHAAYQLPNIMKLSLRNSGKSYPLKYMFSGEEILSPIKSQPLISPPSCQASPLPKNNFHAMEELVKKVTEKVAKVEENMRDPGARSSPLRRTTPSPCSSDAGESARGESPKERRGAKTPETNGGGNTHKDSNGDALTKESLENGTDHVVKAPMSTLCSSTAIITDHPPEQPFVNPLSALQSVMNVHLGKAAKPALPSLDPMSMLFKMSNSLAEKAAIAASTPSQTKKTNEHLDRYFYHINNDQPIDLTKGKSDKSNSLGSAALSSSTSTPTSISPSSTITMAKASSAVASFMSNSPLRENALSDISDMLRNLTESHASKSSTPTSLSERSDIDGSTPEETEEISPAQKRKGRQSNWNPQHLHILQAQFTSSLRHTGDGKYIMSDLSPQERMHISRFTGLSMTTISHWLANVKYQLRRTGSTKFLKNLDSGHPVFFCSDCASQIRSPSTYVSHLESHLGFRLRDLAKLSGEHLVSQISRHSKGTVQLYRQSTKLYGSIFTGASKFHCKDCSAAYDTLVELTVHMNETGHYRDDNHETDSEGAKRWSKPRKRSLREMEGKEDAQKVLKCMYCGHSFESLQDLSVHMIKTKHYQKVPLKEPVTPVAAKIISSARKRAPIELELPSSPDSNGGTPKPTLSDPNDLLQKTPNPYITPNNRYGHQNGASYAWQFESRKSQILKCMECGSSHDTLQELTAHMMVTGHFIKVTNSAIKKGKPIMESMSTTAPNTIPTNEDKVQSVPLAATAFSPPPPAPPPPSISPAITPMEIKKEEKEVECTKETNDSKDKKATESETDEKFEVSSKYSYLTEEDLEENPKGGFDILKSLENTVTSAINKAQNGTPSWGGYPSIHAAYQLPNIMKLSLRNSGKSYPLKYMFSGEEILSPIKSQPLISPPSCQASPLPKNNFHAMEELVKKVTEKVAKVEENMRDPGARSSPLRRTTPSPCSSDAGESARGESPKERRGAKTPETNGGGNTHKDSNGDALTKESLENGTDHVVKTPVSTLCSSTAIITDHPPEQPFVNPLSALQSVMNVHLGKAAKPALPSLDPMSMLFKMSNSLAEKAAIAASTPSQTKKINDHLNRYFYHINNDQPIDLTKGKSDKSNSLGSAALSSSTSTPTSISPSSTITMAKASSAVASFMSNSPLRENALSDISDMLRNLTESHASKSSTPTSLSERSDIDGSTPEETEEISPAQKRKGRQSNWNPQHLHILQAQFTSSLRHTGDGKYIMSDLSPQERMHISRFTGLSMTTISHWLANVKYQLRRTGSTKFLKNLDSGHPVFFCSDCASQIRSPSTYVSHLESHLGFRLRDLAKLSGEHLVTQISRHNKGLSEKLLSSQAHSLAHSIPNPSPHSLSPSPSIDEEANGTSYQCKLCKRTFVSKHAVKLHLSKTHGKSPEDHLMYVSELEKH</sequence>
<evidence type="ECO:0000313" key="19">
    <source>
        <dbReference type="Proteomes" id="UP000472262"/>
    </source>
</evidence>
<feature type="compositionally biased region" description="Pro residues" evidence="15">
    <location>
        <begin position="484"/>
        <end position="495"/>
    </location>
</feature>
<keyword evidence="8" id="KW-0805">Transcription regulation</keyword>
<evidence type="ECO:0000313" key="18">
    <source>
        <dbReference type="Ensembl" id="ENSSGRP00000081611.1"/>
    </source>
</evidence>
<dbReference type="InterPro" id="IPR027008">
    <property type="entry name" value="Teashirt_fam"/>
</dbReference>
<organism evidence="18 19">
    <name type="scientific">Sinocyclocheilus grahami</name>
    <name type="common">Dianchi golden-line fish</name>
    <name type="synonym">Barbus grahami</name>
    <dbReference type="NCBI Taxonomy" id="75366"/>
    <lineage>
        <taxon>Eukaryota</taxon>
        <taxon>Metazoa</taxon>
        <taxon>Chordata</taxon>
        <taxon>Craniata</taxon>
        <taxon>Vertebrata</taxon>
        <taxon>Euteleostomi</taxon>
        <taxon>Actinopterygii</taxon>
        <taxon>Neopterygii</taxon>
        <taxon>Teleostei</taxon>
        <taxon>Ostariophysi</taxon>
        <taxon>Cypriniformes</taxon>
        <taxon>Cyprinidae</taxon>
        <taxon>Cyprininae</taxon>
        <taxon>Sinocyclocheilus</taxon>
    </lineage>
</organism>
<keyword evidence="19" id="KW-1185">Reference proteome</keyword>
<evidence type="ECO:0000256" key="11">
    <source>
        <dbReference type="ARBA" id="ARBA00023163"/>
    </source>
</evidence>
<keyword evidence="5" id="KW-0677">Repeat</keyword>
<keyword evidence="12 14" id="KW-0539">Nucleus</keyword>
<feature type="compositionally biased region" description="Basic and acidic residues" evidence="15">
    <location>
        <begin position="1113"/>
        <end position="1127"/>
    </location>
</feature>
<feature type="region of interest" description="Disordered" evidence="15">
    <location>
        <begin position="1507"/>
        <end position="1578"/>
    </location>
</feature>
<feature type="compositionally biased region" description="Polar residues" evidence="15">
    <location>
        <begin position="900"/>
        <end position="912"/>
    </location>
</feature>
<feature type="compositionally biased region" description="Polar residues" evidence="15">
    <location>
        <begin position="674"/>
        <end position="683"/>
    </location>
</feature>
<feature type="compositionally biased region" description="Low complexity" evidence="15">
    <location>
        <begin position="849"/>
        <end position="862"/>
    </location>
</feature>
<keyword evidence="6 13" id="KW-0863">Zinc-finger</keyword>
<keyword evidence="9 14" id="KW-0238">DNA-binding</keyword>
<feature type="compositionally biased region" description="Polar residues" evidence="15">
    <location>
        <begin position="1227"/>
        <end position="1241"/>
    </location>
</feature>
<evidence type="ECO:0000256" key="7">
    <source>
        <dbReference type="ARBA" id="ARBA00022833"/>
    </source>
</evidence>
<feature type="compositionally biased region" description="Basic and acidic residues" evidence="15">
    <location>
        <begin position="1534"/>
        <end position="1548"/>
    </location>
</feature>
<keyword evidence="10 14" id="KW-0371">Homeobox</keyword>
<dbReference type="GO" id="GO:0005634">
    <property type="term" value="C:nucleus"/>
    <property type="evidence" value="ECO:0007669"/>
    <property type="project" value="UniProtKB-SubCell"/>
</dbReference>
<feature type="region of interest" description="Disordered" evidence="15">
    <location>
        <begin position="1678"/>
        <end position="1708"/>
    </location>
</feature>
<evidence type="ECO:0000256" key="4">
    <source>
        <dbReference type="ARBA" id="ARBA00022723"/>
    </source>
</evidence>
<dbReference type="InParanoid" id="A0A672QZ84"/>
<name>A0A672QZ84_SINGR</name>
<dbReference type="PROSITE" id="PS50157">
    <property type="entry name" value="ZINC_FINGER_C2H2_2"/>
    <property type="match status" value="3"/>
</dbReference>
<dbReference type="SMART" id="SM00389">
    <property type="entry name" value="HOX"/>
    <property type="match status" value="2"/>
</dbReference>
<feature type="DNA-binding region" description="Homeobox" evidence="14">
    <location>
        <begin position="1780"/>
        <end position="1850"/>
    </location>
</feature>
<dbReference type="Ensembl" id="ENSSGRT00000086896.1">
    <property type="protein sequence ID" value="ENSSGRP00000081611.1"/>
    <property type="gene ID" value="ENSSGRG00000041291.1"/>
</dbReference>
<dbReference type="GO" id="GO:0000981">
    <property type="term" value="F:DNA-binding transcription factor activity, RNA polymerase II-specific"/>
    <property type="evidence" value="ECO:0007669"/>
    <property type="project" value="TreeGrafter"/>
</dbReference>
<evidence type="ECO:0000256" key="15">
    <source>
        <dbReference type="SAM" id="MobiDB-lite"/>
    </source>
</evidence>
<feature type="region of interest" description="Disordered" evidence="15">
    <location>
        <begin position="163"/>
        <end position="187"/>
    </location>
</feature>
<evidence type="ECO:0000259" key="16">
    <source>
        <dbReference type="PROSITE" id="PS50071"/>
    </source>
</evidence>
<dbReference type="PROSITE" id="PS50071">
    <property type="entry name" value="HOMEOBOX_2"/>
    <property type="match status" value="2"/>
</dbReference>
<feature type="domain" description="C2H2-type" evidence="17">
    <location>
        <begin position="304"/>
        <end position="333"/>
    </location>
</feature>
<feature type="region of interest" description="Disordered" evidence="15">
    <location>
        <begin position="480"/>
        <end position="499"/>
    </location>
</feature>